<name>I0K618_9BACT</name>
<proteinExistence type="predicted"/>
<dbReference type="AlphaFoldDB" id="I0K618"/>
<sequence>MQPSTSQVRRQVRSLRMGSNLVAFDAYVVPAGLDVLRTRSAGRVASKRVVLE</sequence>
<dbReference type="HOGENOM" id="CLU_3080081_0_0_10"/>
<dbReference type="RefSeq" id="WP_015330670.1">
    <property type="nucleotide sequence ID" value="NC_020054.1"/>
</dbReference>
<dbReference type="KEGG" id="fae:FAES_1561"/>
<accession>I0K618</accession>
<organism evidence="1 2">
    <name type="scientific">Fibrella aestuarina BUZ 2</name>
    <dbReference type="NCBI Taxonomy" id="1166018"/>
    <lineage>
        <taxon>Bacteria</taxon>
        <taxon>Pseudomonadati</taxon>
        <taxon>Bacteroidota</taxon>
        <taxon>Cytophagia</taxon>
        <taxon>Cytophagales</taxon>
        <taxon>Spirosomataceae</taxon>
        <taxon>Fibrella</taxon>
    </lineage>
</organism>
<evidence type="ECO:0000313" key="2">
    <source>
        <dbReference type="Proteomes" id="UP000011058"/>
    </source>
</evidence>
<evidence type="ECO:0000313" key="1">
    <source>
        <dbReference type="EMBL" id="CCG99571.1"/>
    </source>
</evidence>
<keyword evidence="2" id="KW-1185">Reference proteome</keyword>
<dbReference type="Proteomes" id="UP000011058">
    <property type="component" value="Chromosome"/>
</dbReference>
<gene>
    <name evidence="1" type="ORF">FAES_1561</name>
</gene>
<dbReference type="EMBL" id="HE796683">
    <property type="protein sequence ID" value="CCG99571.1"/>
    <property type="molecule type" value="Genomic_DNA"/>
</dbReference>
<reference evidence="1 2" key="1">
    <citation type="journal article" date="2012" name="J. Bacteriol.">
        <title>Genome Sequence of Fibrella aestuarina BUZ 2T, a Filamentous Marine Bacterium.</title>
        <authorList>
            <person name="Filippini M."/>
            <person name="Qi W."/>
            <person name="Blom J."/>
            <person name="Goesmann A."/>
            <person name="Smits T.H."/>
            <person name="Bagheri H.C."/>
        </authorList>
    </citation>
    <scope>NUCLEOTIDE SEQUENCE [LARGE SCALE GENOMIC DNA]</scope>
    <source>
        <strain evidence="2">BUZ 2T</strain>
    </source>
</reference>
<protein>
    <submittedName>
        <fullName evidence="1">Uncharacterized protein</fullName>
    </submittedName>
</protein>